<feature type="region of interest" description="Disordered" evidence="1">
    <location>
        <begin position="1"/>
        <end position="95"/>
    </location>
</feature>
<dbReference type="GeneID" id="138928467"/>
<feature type="compositionally biased region" description="Polar residues" evidence="1">
    <location>
        <begin position="81"/>
        <end position="92"/>
    </location>
</feature>
<feature type="region of interest" description="Disordered" evidence="1">
    <location>
        <begin position="113"/>
        <end position="141"/>
    </location>
</feature>
<keyword evidence="2" id="KW-1185">Reference proteome</keyword>
<reference evidence="3" key="1">
    <citation type="submission" date="2025-08" db="UniProtKB">
        <authorList>
            <consortium name="RefSeq"/>
        </authorList>
    </citation>
    <scope>IDENTIFICATION</scope>
    <source>
        <strain evidence="3">14028-0561.14</strain>
        <tissue evidence="3">Whole fly</tissue>
    </source>
</reference>
<protein>
    <submittedName>
        <fullName evidence="3">Uncharacterized protein</fullName>
    </submittedName>
</protein>
<organism evidence="2 3">
    <name type="scientific">Drosophila kikkawai</name>
    <name type="common">Fruit fly</name>
    <dbReference type="NCBI Taxonomy" id="30033"/>
    <lineage>
        <taxon>Eukaryota</taxon>
        <taxon>Metazoa</taxon>
        <taxon>Ecdysozoa</taxon>
        <taxon>Arthropoda</taxon>
        <taxon>Hexapoda</taxon>
        <taxon>Insecta</taxon>
        <taxon>Pterygota</taxon>
        <taxon>Neoptera</taxon>
        <taxon>Endopterygota</taxon>
        <taxon>Diptera</taxon>
        <taxon>Brachycera</taxon>
        <taxon>Muscomorpha</taxon>
        <taxon>Ephydroidea</taxon>
        <taxon>Drosophilidae</taxon>
        <taxon>Drosophila</taxon>
        <taxon>Sophophora</taxon>
    </lineage>
</organism>
<sequence>MSTKPNPALLTADDKSARSSSPALLTPTPTSWSYQCQTPPPPASMEEAPTTSRAAISANAAQATVTTKPTKSVPTAAAPNSMVTKTVSSDKQQAVPAIQTGIDRYIQIKRKLSPHNTVGNNPKINRVTKSYDLNNSTDFLR</sequence>
<evidence type="ECO:0000313" key="3">
    <source>
        <dbReference type="RefSeq" id="XP_070141645.1"/>
    </source>
</evidence>
<feature type="compositionally biased region" description="Polar residues" evidence="1">
    <location>
        <begin position="18"/>
        <end position="37"/>
    </location>
</feature>
<feature type="compositionally biased region" description="Polar residues" evidence="1">
    <location>
        <begin position="114"/>
        <end position="141"/>
    </location>
</feature>
<proteinExistence type="predicted"/>
<dbReference type="Proteomes" id="UP001652661">
    <property type="component" value="Chromosome 3L"/>
</dbReference>
<evidence type="ECO:0000313" key="2">
    <source>
        <dbReference type="Proteomes" id="UP001652661"/>
    </source>
</evidence>
<accession>A0ABM4GG07</accession>
<feature type="compositionally biased region" description="Low complexity" evidence="1">
    <location>
        <begin position="50"/>
        <end position="79"/>
    </location>
</feature>
<dbReference type="RefSeq" id="XP_070141645.1">
    <property type="nucleotide sequence ID" value="XM_070285544.1"/>
</dbReference>
<evidence type="ECO:0000256" key="1">
    <source>
        <dbReference type="SAM" id="MobiDB-lite"/>
    </source>
</evidence>
<name>A0ABM4GG07_DROKI</name>
<gene>
    <name evidence="3" type="primary">LOC138928467</name>
</gene>